<dbReference type="AlphaFoldDB" id="A0AAV7E830"/>
<dbReference type="InterPro" id="IPR006501">
    <property type="entry name" value="Pectinesterase_inhib_dom"/>
</dbReference>
<accession>A0AAV7E830</accession>
<name>A0AAV7E830_ARIFI</name>
<protein>
    <recommendedName>
        <fullName evidence="3">Pectinesterase inhibitor domain-containing protein</fullName>
    </recommendedName>
</protein>
<feature type="domain" description="Pectinesterase inhibitor" evidence="3">
    <location>
        <begin position="44"/>
        <end position="203"/>
    </location>
</feature>
<sequence length="209" mass="22180">MGAMNGVVAGALFVAVCFLLPATVPAIMMAEVAAPAPNTVNLTGSSGFVNESCGKTEYPDVCLSTLGEFAGLIHDNPRQLAQMAVSVSLRRGRLSAAYVSYVIHSNSVNDRYAQEVLGDCKETLATAVGQIKDSLGEVRRMTDAGSADFRLRLSNAQTWMSAALSNVDTCNDEFEDAKVGKVKTDVLDRVKRFQKVTANALALVNLCAA</sequence>
<dbReference type="SUPFAM" id="SSF101148">
    <property type="entry name" value="Plant invertase/pectin methylesterase inhibitor"/>
    <property type="match status" value="1"/>
</dbReference>
<dbReference type="PANTHER" id="PTHR31080">
    <property type="entry name" value="PECTINESTERASE INHIBITOR-LIKE"/>
    <property type="match status" value="1"/>
</dbReference>
<dbReference type="InterPro" id="IPR051955">
    <property type="entry name" value="PME_Inhibitor"/>
</dbReference>
<gene>
    <name evidence="4" type="ORF">H6P81_016337</name>
</gene>
<dbReference type="Gene3D" id="1.20.140.40">
    <property type="entry name" value="Invertase/pectin methylesterase inhibitor family protein"/>
    <property type="match status" value="1"/>
</dbReference>
<organism evidence="4 5">
    <name type="scientific">Aristolochia fimbriata</name>
    <name type="common">White veined hardy Dutchman's pipe vine</name>
    <dbReference type="NCBI Taxonomy" id="158543"/>
    <lineage>
        <taxon>Eukaryota</taxon>
        <taxon>Viridiplantae</taxon>
        <taxon>Streptophyta</taxon>
        <taxon>Embryophyta</taxon>
        <taxon>Tracheophyta</taxon>
        <taxon>Spermatophyta</taxon>
        <taxon>Magnoliopsida</taxon>
        <taxon>Magnoliidae</taxon>
        <taxon>Piperales</taxon>
        <taxon>Aristolochiaceae</taxon>
        <taxon>Aristolochia</taxon>
    </lineage>
</organism>
<evidence type="ECO:0000256" key="1">
    <source>
        <dbReference type="ARBA" id="ARBA00022729"/>
    </source>
</evidence>
<evidence type="ECO:0000313" key="4">
    <source>
        <dbReference type="EMBL" id="KAG9444997.1"/>
    </source>
</evidence>
<dbReference type="SMART" id="SM00856">
    <property type="entry name" value="PMEI"/>
    <property type="match status" value="1"/>
</dbReference>
<dbReference type="Pfam" id="PF04043">
    <property type="entry name" value="PMEI"/>
    <property type="match status" value="1"/>
</dbReference>
<feature type="signal peptide" evidence="2">
    <location>
        <begin position="1"/>
        <end position="26"/>
    </location>
</feature>
<dbReference type="PANTHER" id="PTHR31080:SF296">
    <property type="entry name" value="OS05G0360900 PROTEIN"/>
    <property type="match status" value="1"/>
</dbReference>
<dbReference type="NCBIfam" id="TIGR01614">
    <property type="entry name" value="PME_inhib"/>
    <property type="match status" value="1"/>
</dbReference>
<dbReference type="Proteomes" id="UP000825729">
    <property type="component" value="Unassembled WGS sequence"/>
</dbReference>
<dbReference type="CDD" id="cd15798">
    <property type="entry name" value="PMEI-like_3"/>
    <property type="match status" value="1"/>
</dbReference>
<keyword evidence="1 2" id="KW-0732">Signal</keyword>
<comment type="caution">
    <text evidence="4">The sequence shown here is derived from an EMBL/GenBank/DDBJ whole genome shotgun (WGS) entry which is preliminary data.</text>
</comment>
<dbReference type="InterPro" id="IPR035513">
    <property type="entry name" value="Invertase/methylesterase_inhib"/>
</dbReference>
<evidence type="ECO:0000259" key="3">
    <source>
        <dbReference type="SMART" id="SM00856"/>
    </source>
</evidence>
<dbReference type="EMBL" id="JAINDJ010000006">
    <property type="protein sequence ID" value="KAG9444997.1"/>
    <property type="molecule type" value="Genomic_DNA"/>
</dbReference>
<keyword evidence="5" id="KW-1185">Reference proteome</keyword>
<feature type="chain" id="PRO_5043406418" description="Pectinesterase inhibitor domain-containing protein" evidence="2">
    <location>
        <begin position="27"/>
        <end position="209"/>
    </location>
</feature>
<proteinExistence type="predicted"/>
<evidence type="ECO:0000256" key="2">
    <source>
        <dbReference type="SAM" id="SignalP"/>
    </source>
</evidence>
<evidence type="ECO:0000313" key="5">
    <source>
        <dbReference type="Proteomes" id="UP000825729"/>
    </source>
</evidence>
<reference evidence="4 5" key="1">
    <citation type="submission" date="2021-07" db="EMBL/GenBank/DDBJ databases">
        <title>The Aristolochia fimbriata genome: insights into angiosperm evolution, floral development and chemical biosynthesis.</title>
        <authorList>
            <person name="Jiao Y."/>
        </authorList>
    </citation>
    <scope>NUCLEOTIDE SEQUENCE [LARGE SCALE GENOMIC DNA]</scope>
    <source>
        <strain evidence="4">IBCAS-2021</strain>
        <tissue evidence="4">Leaf</tissue>
    </source>
</reference>
<dbReference type="GO" id="GO:0004857">
    <property type="term" value="F:enzyme inhibitor activity"/>
    <property type="evidence" value="ECO:0007669"/>
    <property type="project" value="InterPro"/>
</dbReference>